<evidence type="ECO:0000256" key="4">
    <source>
        <dbReference type="ARBA" id="ARBA00022679"/>
    </source>
</evidence>
<dbReference type="PANTHER" id="PTHR42878:SF7">
    <property type="entry name" value="SENSOR HISTIDINE KINASE GLRK"/>
    <property type="match status" value="1"/>
</dbReference>
<dbReference type="AlphaFoldDB" id="A0A381TF49"/>
<keyword evidence="8" id="KW-0902">Two-component regulatory system</keyword>
<dbReference type="InterPro" id="IPR050351">
    <property type="entry name" value="BphY/WalK/GraS-like"/>
</dbReference>
<evidence type="ECO:0000256" key="5">
    <source>
        <dbReference type="ARBA" id="ARBA00022741"/>
    </source>
</evidence>
<dbReference type="SMART" id="SM00388">
    <property type="entry name" value="HisKA"/>
    <property type="match status" value="1"/>
</dbReference>
<dbReference type="GO" id="GO:0000156">
    <property type="term" value="F:phosphorelay response regulator activity"/>
    <property type="evidence" value="ECO:0007669"/>
    <property type="project" value="TreeGrafter"/>
</dbReference>
<dbReference type="InterPro" id="IPR005467">
    <property type="entry name" value="His_kinase_dom"/>
</dbReference>
<proteinExistence type="predicted"/>
<dbReference type="Pfam" id="PF02518">
    <property type="entry name" value="HATPase_c"/>
    <property type="match status" value="1"/>
</dbReference>
<evidence type="ECO:0000256" key="1">
    <source>
        <dbReference type="ARBA" id="ARBA00000085"/>
    </source>
</evidence>
<dbReference type="GO" id="GO:0030295">
    <property type="term" value="F:protein kinase activator activity"/>
    <property type="evidence" value="ECO:0007669"/>
    <property type="project" value="TreeGrafter"/>
</dbReference>
<dbReference type="SUPFAM" id="SSF55874">
    <property type="entry name" value="ATPase domain of HSP90 chaperone/DNA topoisomerase II/histidine kinase"/>
    <property type="match status" value="1"/>
</dbReference>
<dbReference type="InterPro" id="IPR003661">
    <property type="entry name" value="HisK_dim/P_dom"/>
</dbReference>
<keyword evidence="3" id="KW-0597">Phosphoprotein</keyword>
<dbReference type="PRINTS" id="PR00344">
    <property type="entry name" value="BCTRLSENSOR"/>
</dbReference>
<dbReference type="PANTHER" id="PTHR42878">
    <property type="entry name" value="TWO-COMPONENT HISTIDINE KINASE"/>
    <property type="match status" value="1"/>
</dbReference>
<dbReference type="SMART" id="SM00387">
    <property type="entry name" value="HATPase_c"/>
    <property type="match status" value="1"/>
</dbReference>
<dbReference type="GO" id="GO:0000155">
    <property type="term" value="F:phosphorelay sensor kinase activity"/>
    <property type="evidence" value="ECO:0007669"/>
    <property type="project" value="InterPro"/>
</dbReference>
<dbReference type="InterPro" id="IPR036097">
    <property type="entry name" value="HisK_dim/P_sf"/>
</dbReference>
<dbReference type="EC" id="2.7.13.3" evidence="2"/>
<evidence type="ECO:0000256" key="2">
    <source>
        <dbReference type="ARBA" id="ARBA00012438"/>
    </source>
</evidence>
<dbReference type="InterPro" id="IPR036890">
    <property type="entry name" value="HATPase_C_sf"/>
</dbReference>
<comment type="catalytic activity">
    <reaction evidence="1">
        <text>ATP + protein L-histidine = ADP + protein N-phospho-L-histidine.</text>
        <dbReference type="EC" id="2.7.13.3"/>
    </reaction>
</comment>
<reference evidence="10" key="1">
    <citation type="submission" date="2018-05" db="EMBL/GenBank/DDBJ databases">
        <authorList>
            <person name="Lanie J.A."/>
            <person name="Ng W.-L."/>
            <person name="Kazmierczak K.M."/>
            <person name="Andrzejewski T.M."/>
            <person name="Davidsen T.M."/>
            <person name="Wayne K.J."/>
            <person name="Tettelin H."/>
            <person name="Glass J.I."/>
            <person name="Rusch D."/>
            <person name="Podicherti R."/>
            <person name="Tsui H.-C.T."/>
            <person name="Winkler M.E."/>
        </authorList>
    </citation>
    <scope>NUCLEOTIDE SEQUENCE</scope>
</reference>
<sequence>VRLRQRQRNFVTAVTHELKSPLASVRLSAETLQYRENDPETRERLIERLLNSLDRMDATVSNILDTTQIDEGKLALEPQTVMLSPCIYEIVNSLETVAENAGVKMEIAADNGLTVYADHLALTVVLRNLIANGIDAAAGVENATVTIKANKADSKTVVEVSDNGRGFHSTEGEKLFEKFYRLGNEIRREGRGTGLGLYIARSLVAESGGGLSAHSDGPGRGALFRATWPRIQQDGRPPGVKT</sequence>
<dbReference type="Gene3D" id="1.10.287.130">
    <property type="match status" value="1"/>
</dbReference>
<organism evidence="10">
    <name type="scientific">marine metagenome</name>
    <dbReference type="NCBI Taxonomy" id="408172"/>
    <lineage>
        <taxon>unclassified sequences</taxon>
        <taxon>metagenomes</taxon>
        <taxon>ecological metagenomes</taxon>
    </lineage>
</organism>
<evidence type="ECO:0000256" key="7">
    <source>
        <dbReference type="ARBA" id="ARBA00022840"/>
    </source>
</evidence>
<dbReference type="Gene3D" id="3.30.565.10">
    <property type="entry name" value="Histidine kinase-like ATPase, C-terminal domain"/>
    <property type="match status" value="1"/>
</dbReference>
<accession>A0A381TF49</accession>
<evidence type="ECO:0000313" key="10">
    <source>
        <dbReference type="EMBL" id="SVA14374.1"/>
    </source>
</evidence>
<name>A0A381TF49_9ZZZZ</name>
<dbReference type="PROSITE" id="PS50109">
    <property type="entry name" value="HIS_KIN"/>
    <property type="match status" value="1"/>
</dbReference>
<dbReference type="EMBL" id="UINC01004444">
    <property type="protein sequence ID" value="SVA14374.1"/>
    <property type="molecule type" value="Genomic_DNA"/>
</dbReference>
<dbReference type="InterPro" id="IPR003594">
    <property type="entry name" value="HATPase_dom"/>
</dbReference>
<keyword evidence="4" id="KW-0808">Transferase</keyword>
<dbReference type="CDD" id="cd00075">
    <property type="entry name" value="HATPase"/>
    <property type="match status" value="1"/>
</dbReference>
<keyword evidence="6" id="KW-0418">Kinase</keyword>
<evidence type="ECO:0000256" key="8">
    <source>
        <dbReference type="ARBA" id="ARBA00023012"/>
    </source>
</evidence>
<protein>
    <recommendedName>
        <fullName evidence="2">histidine kinase</fullName>
        <ecNumber evidence="2">2.7.13.3</ecNumber>
    </recommendedName>
</protein>
<gene>
    <name evidence="10" type="ORF">METZ01_LOCUS67228</name>
</gene>
<dbReference type="InterPro" id="IPR004358">
    <property type="entry name" value="Sig_transdc_His_kin-like_C"/>
</dbReference>
<evidence type="ECO:0000259" key="9">
    <source>
        <dbReference type="PROSITE" id="PS50109"/>
    </source>
</evidence>
<evidence type="ECO:0000256" key="6">
    <source>
        <dbReference type="ARBA" id="ARBA00022777"/>
    </source>
</evidence>
<keyword evidence="5" id="KW-0547">Nucleotide-binding</keyword>
<evidence type="ECO:0000256" key="3">
    <source>
        <dbReference type="ARBA" id="ARBA00022553"/>
    </source>
</evidence>
<feature type="non-terminal residue" evidence="10">
    <location>
        <position position="1"/>
    </location>
</feature>
<dbReference type="SUPFAM" id="SSF47384">
    <property type="entry name" value="Homodimeric domain of signal transducing histidine kinase"/>
    <property type="match status" value="1"/>
</dbReference>
<dbReference type="GO" id="GO:0007234">
    <property type="term" value="P:osmosensory signaling via phosphorelay pathway"/>
    <property type="evidence" value="ECO:0007669"/>
    <property type="project" value="TreeGrafter"/>
</dbReference>
<dbReference type="CDD" id="cd00082">
    <property type="entry name" value="HisKA"/>
    <property type="match status" value="1"/>
</dbReference>
<keyword evidence="7" id="KW-0067">ATP-binding</keyword>
<dbReference type="GO" id="GO:0005524">
    <property type="term" value="F:ATP binding"/>
    <property type="evidence" value="ECO:0007669"/>
    <property type="project" value="UniProtKB-KW"/>
</dbReference>
<dbReference type="Pfam" id="PF00512">
    <property type="entry name" value="HisKA"/>
    <property type="match status" value="1"/>
</dbReference>
<feature type="domain" description="Histidine kinase" evidence="9">
    <location>
        <begin position="13"/>
        <end position="232"/>
    </location>
</feature>